<dbReference type="AlphaFoldDB" id="A0A7G7MDN5"/>
<dbReference type="GO" id="GO:0046914">
    <property type="term" value="F:transition metal ion binding"/>
    <property type="evidence" value="ECO:0007669"/>
    <property type="project" value="InterPro"/>
</dbReference>
<feature type="domain" description="Nitrile hydratase beta subunit" evidence="7">
    <location>
        <begin position="128"/>
        <end position="221"/>
    </location>
</feature>
<evidence type="ECO:0000256" key="3">
    <source>
        <dbReference type="ARBA" id="ARBA00013079"/>
    </source>
</evidence>
<dbReference type="Proteomes" id="UP000515728">
    <property type="component" value="Chromosome"/>
</dbReference>
<comment type="catalytic activity">
    <reaction evidence="5">
        <text>an aliphatic primary amide = an aliphatic nitrile + H2O</text>
        <dbReference type="Rhea" id="RHEA:12673"/>
        <dbReference type="ChEBI" id="CHEBI:15377"/>
        <dbReference type="ChEBI" id="CHEBI:65285"/>
        <dbReference type="ChEBI" id="CHEBI:80291"/>
        <dbReference type="EC" id="4.2.1.84"/>
    </reaction>
</comment>
<proteinExistence type="inferred from homology"/>
<organism evidence="9 10">
    <name type="scientific">Pseudonocardia petroleophila</name>
    <dbReference type="NCBI Taxonomy" id="37331"/>
    <lineage>
        <taxon>Bacteria</taxon>
        <taxon>Bacillati</taxon>
        <taxon>Actinomycetota</taxon>
        <taxon>Actinomycetes</taxon>
        <taxon>Pseudonocardiales</taxon>
        <taxon>Pseudonocardiaceae</taxon>
        <taxon>Pseudonocardia</taxon>
    </lineage>
</organism>
<reference evidence="9 10" key="1">
    <citation type="submission" date="2020-08" db="EMBL/GenBank/DDBJ databases">
        <authorList>
            <person name="Mo P."/>
        </authorList>
    </citation>
    <scope>NUCLEOTIDE SEQUENCE [LARGE SCALE GENOMIC DNA]</scope>
    <source>
        <strain evidence="9 10">CGMCC 4.1532</strain>
    </source>
</reference>
<dbReference type="Gene3D" id="1.10.472.20">
    <property type="entry name" value="Nitrile hydratase, beta subunit"/>
    <property type="match status" value="1"/>
</dbReference>
<dbReference type="EMBL" id="CP060131">
    <property type="protein sequence ID" value="QNG50896.1"/>
    <property type="molecule type" value="Genomic_DNA"/>
</dbReference>
<evidence type="ECO:0000256" key="2">
    <source>
        <dbReference type="ARBA" id="ARBA00009098"/>
    </source>
</evidence>
<feature type="region of interest" description="Disordered" evidence="6">
    <location>
        <begin position="1"/>
        <end position="27"/>
    </location>
</feature>
<keyword evidence="4 9" id="KW-0456">Lyase</keyword>
<dbReference type="NCBIfam" id="TIGR03888">
    <property type="entry name" value="nitrile_beta"/>
    <property type="match status" value="1"/>
</dbReference>
<sequence length="222" mass="24044">MSSIANMGGTEGWGRATAPTPDEPPFAESWEGRAFALTLLTMGRISGRNLDAFRHALGSLDRASYLDDGYYGRWLNAAELMLTESAILAPGTVDARVRANRGESVEVPPAPEQDAKPDYKPTAAGSLRTVEEPPRFAVGDRVLVKDEDPTGHTQLVAYLRGRTGVVTIVQPAALLPDTHAHFLGENAQHVYAVEFDSHDLWGADAESFTLTADMFDSYLEPA</sequence>
<dbReference type="SUPFAM" id="SSF50090">
    <property type="entry name" value="Electron transport accessory proteins"/>
    <property type="match status" value="1"/>
</dbReference>
<feature type="domain" description="Nitrile hydratase beta subunit-like N-terminal" evidence="8">
    <location>
        <begin position="1"/>
        <end position="110"/>
    </location>
</feature>
<keyword evidence="10" id="KW-1185">Reference proteome</keyword>
<evidence type="ECO:0000313" key="10">
    <source>
        <dbReference type="Proteomes" id="UP000515728"/>
    </source>
</evidence>
<dbReference type="Pfam" id="PF21006">
    <property type="entry name" value="NHase_beta_N"/>
    <property type="match status" value="1"/>
</dbReference>
<name>A0A7G7MDN5_9PSEU</name>
<gene>
    <name evidence="9" type="primary">nthB</name>
    <name evidence="9" type="ORF">H6H00_22250</name>
</gene>
<comment type="function">
    <text evidence="1">NHase catalyzes the hydration of various nitrile compounds to the corresponding amides.</text>
</comment>
<dbReference type="InterPro" id="IPR049054">
    <property type="entry name" value="CN_hydtase_beta-like_N"/>
</dbReference>
<dbReference type="EC" id="4.2.1.84" evidence="3"/>
<dbReference type="GO" id="GO:0018822">
    <property type="term" value="F:nitrile hydratase activity"/>
    <property type="evidence" value="ECO:0007669"/>
    <property type="project" value="UniProtKB-EC"/>
</dbReference>
<evidence type="ECO:0000256" key="4">
    <source>
        <dbReference type="ARBA" id="ARBA00023239"/>
    </source>
</evidence>
<protein>
    <recommendedName>
        <fullName evidence="3">nitrile hydratase</fullName>
        <ecNumber evidence="3">4.2.1.84</ecNumber>
    </recommendedName>
</protein>
<dbReference type="InterPro" id="IPR042262">
    <property type="entry name" value="CN_hydtase_beta_C"/>
</dbReference>
<dbReference type="InterPro" id="IPR024690">
    <property type="entry name" value="CN_hydtase_beta_dom_C"/>
</dbReference>
<comment type="similarity">
    <text evidence="2">Belongs to the nitrile hydratase subunit beta family.</text>
</comment>
<dbReference type="KEGG" id="ppel:H6H00_22250"/>
<dbReference type="InterPro" id="IPR003168">
    <property type="entry name" value="Nitrile_hydratase_bsu"/>
</dbReference>
<evidence type="ECO:0000256" key="1">
    <source>
        <dbReference type="ARBA" id="ARBA00004042"/>
    </source>
</evidence>
<dbReference type="InterPro" id="IPR008990">
    <property type="entry name" value="Elect_transpt_acc-like_dom_sf"/>
</dbReference>
<accession>A0A7G7MDN5</accession>
<evidence type="ECO:0000256" key="6">
    <source>
        <dbReference type="SAM" id="MobiDB-lite"/>
    </source>
</evidence>
<dbReference type="Gene3D" id="2.30.30.50">
    <property type="match status" value="1"/>
</dbReference>
<evidence type="ECO:0000313" key="9">
    <source>
        <dbReference type="EMBL" id="QNG50896.1"/>
    </source>
</evidence>
<evidence type="ECO:0000259" key="8">
    <source>
        <dbReference type="Pfam" id="PF21006"/>
    </source>
</evidence>
<evidence type="ECO:0000256" key="5">
    <source>
        <dbReference type="ARBA" id="ARBA00044877"/>
    </source>
</evidence>
<dbReference type="RefSeq" id="WP_185717657.1">
    <property type="nucleotide sequence ID" value="NZ_BAAAWI010000001.1"/>
</dbReference>
<evidence type="ECO:0000259" key="7">
    <source>
        <dbReference type="Pfam" id="PF02211"/>
    </source>
</evidence>
<dbReference type="Pfam" id="PF02211">
    <property type="entry name" value="NHase_beta_C"/>
    <property type="match status" value="1"/>
</dbReference>